<dbReference type="EMBL" id="AVOT02008498">
    <property type="protein sequence ID" value="MBW0486157.1"/>
    <property type="molecule type" value="Genomic_DNA"/>
</dbReference>
<gene>
    <name evidence="1" type="ORF">O181_025872</name>
</gene>
<evidence type="ECO:0000313" key="1">
    <source>
        <dbReference type="EMBL" id="MBW0486157.1"/>
    </source>
</evidence>
<organism evidence="1 2">
    <name type="scientific">Austropuccinia psidii MF-1</name>
    <dbReference type="NCBI Taxonomy" id="1389203"/>
    <lineage>
        <taxon>Eukaryota</taxon>
        <taxon>Fungi</taxon>
        <taxon>Dikarya</taxon>
        <taxon>Basidiomycota</taxon>
        <taxon>Pucciniomycotina</taxon>
        <taxon>Pucciniomycetes</taxon>
        <taxon>Pucciniales</taxon>
        <taxon>Sphaerophragmiaceae</taxon>
        <taxon>Austropuccinia</taxon>
    </lineage>
</organism>
<dbReference type="Proteomes" id="UP000765509">
    <property type="component" value="Unassembled WGS sequence"/>
</dbReference>
<reference evidence="1" key="1">
    <citation type="submission" date="2021-03" db="EMBL/GenBank/DDBJ databases">
        <title>Draft genome sequence of rust myrtle Austropuccinia psidii MF-1, a brazilian biotype.</title>
        <authorList>
            <person name="Quecine M.C."/>
            <person name="Pachon D.M.R."/>
            <person name="Bonatelli M.L."/>
            <person name="Correr F.H."/>
            <person name="Franceschini L.M."/>
            <person name="Leite T.F."/>
            <person name="Margarido G.R.A."/>
            <person name="Almeida C.A."/>
            <person name="Ferrarezi J.A."/>
            <person name="Labate C.A."/>
        </authorList>
    </citation>
    <scope>NUCLEOTIDE SEQUENCE</scope>
    <source>
        <strain evidence="1">MF-1</strain>
    </source>
</reference>
<sequence length="278" mass="31469">MWTPIATQRTRKTQKSASIQSTRTCITCTRKITIINTILASKGKFPNKDEHKFVQSTVKGIYPKNRRNLRVSRNQTEERLGIFNTRCLGSGYHGELQNTQENHYNTDIHLAIQQEPQTRGLEGYGSSSSVPPIPQIFVSMEHSQKGFEHIIKLGRTCGKLPVDVSNRYLSEILNKSEKVVIPTGGLETERAARVREYQATIQEIEEHSPLQKWRQLLVIEFASQQSKFPVIDNLVGLKHAGTSHLGSLKQLCFSLPVIDFVVTQNQLPEIDTVFTMVI</sequence>
<protein>
    <submittedName>
        <fullName evidence="1">Uncharacterized protein</fullName>
    </submittedName>
</protein>
<accession>A0A9Q3CM25</accession>
<keyword evidence="2" id="KW-1185">Reference proteome</keyword>
<evidence type="ECO:0000313" key="2">
    <source>
        <dbReference type="Proteomes" id="UP000765509"/>
    </source>
</evidence>
<comment type="caution">
    <text evidence="1">The sequence shown here is derived from an EMBL/GenBank/DDBJ whole genome shotgun (WGS) entry which is preliminary data.</text>
</comment>
<name>A0A9Q3CM25_9BASI</name>
<dbReference type="AlphaFoldDB" id="A0A9Q3CM25"/>
<proteinExistence type="predicted"/>